<feature type="domain" description="HTH cro/C1-type" evidence="1">
    <location>
        <begin position="7"/>
        <end position="59"/>
    </location>
</feature>
<reference evidence="3" key="2">
    <citation type="submission" date="2014-08" db="EMBL/GenBank/DDBJ databases">
        <title>Complete genome of Weissella ceti strain WS74 isolated from diseased rainbow trout in Brazil.</title>
        <authorList>
            <person name="Figueiredo H.C.P."/>
            <person name="Leal C.A.G."/>
            <person name="Pereira F.L."/>
            <person name="Soares S.C."/>
            <person name="Dorella F.A."/>
            <person name="Carvalho A.F."/>
            <person name="Azevedo V.A.C."/>
        </authorList>
    </citation>
    <scope>NUCLEOTIDE SEQUENCE [LARGE SCALE GENOMIC DNA]</scope>
    <source>
        <strain evidence="3">WS74</strain>
    </source>
</reference>
<dbReference type="Pfam" id="PF01381">
    <property type="entry name" value="HTH_3"/>
    <property type="match status" value="1"/>
</dbReference>
<gene>
    <name evidence="2" type="ORF">WS74_0862</name>
</gene>
<evidence type="ECO:0000259" key="1">
    <source>
        <dbReference type="PROSITE" id="PS50943"/>
    </source>
</evidence>
<evidence type="ECO:0000313" key="2">
    <source>
        <dbReference type="EMBL" id="AIM63114.1"/>
    </source>
</evidence>
<name>A0A088GMI3_9LACO</name>
<dbReference type="KEGG" id="wct:WS74_0862"/>
<dbReference type="AlphaFoldDB" id="A0A088GMI3"/>
<dbReference type="InterPro" id="IPR001387">
    <property type="entry name" value="Cro/C1-type_HTH"/>
</dbReference>
<dbReference type="PROSITE" id="PS50943">
    <property type="entry name" value="HTH_CROC1"/>
    <property type="match status" value="1"/>
</dbReference>
<sequence length="115" mass="12776">MTTVERIKEIAKKKNLNLKSTALKAGLGENTIYKWNYQKPNSDALTKVANVLGVSVDYLLGNTDETMPASVSKDTELDLDQALAEKGLVMKFNGKELSDKAKKGLLNVLEMWEEE</sequence>
<keyword evidence="3" id="KW-1185">Reference proteome</keyword>
<dbReference type="CDD" id="cd00093">
    <property type="entry name" value="HTH_XRE"/>
    <property type="match status" value="1"/>
</dbReference>
<dbReference type="InterPro" id="IPR010982">
    <property type="entry name" value="Lambda_DNA-bd_dom_sf"/>
</dbReference>
<proteinExistence type="predicted"/>
<protein>
    <submittedName>
        <fullName evidence="2">Rep protein</fullName>
    </submittedName>
</protein>
<dbReference type="SUPFAM" id="SSF47413">
    <property type="entry name" value="lambda repressor-like DNA-binding domains"/>
    <property type="match status" value="1"/>
</dbReference>
<dbReference type="GO" id="GO:0003677">
    <property type="term" value="F:DNA binding"/>
    <property type="evidence" value="ECO:0007669"/>
    <property type="project" value="InterPro"/>
</dbReference>
<accession>A0A088GMI3</accession>
<organism evidence="2 3">
    <name type="scientific">Weissella ceti</name>
    <dbReference type="NCBI Taxonomy" id="759620"/>
    <lineage>
        <taxon>Bacteria</taxon>
        <taxon>Bacillati</taxon>
        <taxon>Bacillota</taxon>
        <taxon>Bacilli</taxon>
        <taxon>Lactobacillales</taxon>
        <taxon>Lactobacillaceae</taxon>
        <taxon>Weissella</taxon>
    </lineage>
</organism>
<dbReference type="EMBL" id="CP009223">
    <property type="protein sequence ID" value="AIM63114.1"/>
    <property type="molecule type" value="Genomic_DNA"/>
</dbReference>
<dbReference type="SMART" id="SM00530">
    <property type="entry name" value="HTH_XRE"/>
    <property type="match status" value="1"/>
</dbReference>
<dbReference type="Gene3D" id="1.10.260.40">
    <property type="entry name" value="lambda repressor-like DNA-binding domains"/>
    <property type="match status" value="1"/>
</dbReference>
<dbReference type="Proteomes" id="UP000029079">
    <property type="component" value="Chromosome"/>
</dbReference>
<dbReference type="RefSeq" id="WP_038536328.1">
    <property type="nucleotide sequence ID" value="NZ_CP009223.1"/>
</dbReference>
<evidence type="ECO:0000313" key="3">
    <source>
        <dbReference type="Proteomes" id="UP000029079"/>
    </source>
</evidence>
<reference evidence="2 3" key="1">
    <citation type="journal article" date="2014" name="Genome Announc.">
        <title>Complete Genome Sequences of Fish Pathogenic Weissella ceti Strains WS74 and WS105.</title>
        <authorList>
            <person name="Figueiredo H.C."/>
            <person name="Leal C.A."/>
            <person name="Dorella F.A."/>
            <person name="Carvalho A.F."/>
            <person name="Soares S.C."/>
            <person name="Pereira F.L."/>
            <person name="Azevedo V.A."/>
        </authorList>
    </citation>
    <scope>NUCLEOTIDE SEQUENCE [LARGE SCALE GENOMIC DNA]</scope>
    <source>
        <strain evidence="2 3">WS74</strain>
    </source>
</reference>